<dbReference type="OrthoDB" id="9806299at2"/>
<dbReference type="InterPro" id="IPR003691">
    <property type="entry name" value="FluC"/>
</dbReference>
<comment type="catalytic activity">
    <reaction evidence="11">
        <text>fluoride(in) = fluoride(out)</text>
        <dbReference type="Rhea" id="RHEA:76159"/>
        <dbReference type="ChEBI" id="CHEBI:17051"/>
    </reaction>
    <physiologicalReaction direction="left-to-right" evidence="11">
        <dbReference type="Rhea" id="RHEA:76160"/>
    </physiologicalReaction>
</comment>
<feature type="binding site" evidence="12">
    <location>
        <position position="76"/>
    </location>
    <ligand>
        <name>Na(+)</name>
        <dbReference type="ChEBI" id="CHEBI:29101"/>
        <note>structural</note>
    </ligand>
</feature>
<evidence type="ECO:0000313" key="13">
    <source>
        <dbReference type="EMBL" id="SNR99259.1"/>
    </source>
</evidence>
<evidence type="ECO:0000256" key="12">
    <source>
        <dbReference type="HAMAP-Rule" id="MF_00454"/>
    </source>
</evidence>
<evidence type="ECO:0000256" key="7">
    <source>
        <dbReference type="ARBA" id="ARBA00023065"/>
    </source>
</evidence>
<evidence type="ECO:0000256" key="1">
    <source>
        <dbReference type="ARBA" id="ARBA00004651"/>
    </source>
</evidence>
<keyword evidence="5 12" id="KW-1133">Transmembrane helix</keyword>
<keyword evidence="2 12" id="KW-1003">Cell membrane</keyword>
<evidence type="ECO:0000256" key="9">
    <source>
        <dbReference type="ARBA" id="ARBA00023303"/>
    </source>
</evidence>
<keyword evidence="14" id="KW-1185">Reference proteome</keyword>
<keyword evidence="12" id="KW-0813">Transport</keyword>
<evidence type="ECO:0000256" key="10">
    <source>
        <dbReference type="ARBA" id="ARBA00035120"/>
    </source>
</evidence>
<protein>
    <recommendedName>
        <fullName evidence="12">Fluoride-specific ion channel FluC</fullName>
    </recommendedName>
</protein>
<dbReference type="EMBL" id="FZOA01000009">
    <property type="protein sequence ID" value="SNR99259.1"/>
    <property type="molecule type" value="Genomic_DNA"/>
</dbReference>
<evidence type="ECO:0000256" key="3">
    <source>
        <dbReference type="ARBA" id="ARBA00022519"/>
    </source>
</evidence>
<dbReference type="GO" id="GO:0140114">
    <property type="term" value="P:cellular detoxification of fluoride"/>
    <property type="evidence" value="ECO:0007669"/>
    <property type="project" value="UniProtKB-UniRule"/>
</dbReference>
<feature type="transmembrane region" description="Helical" evidence="12">
    <location>
        <begin position="69"/>
        <end position="91"/>
    </location>
</feature>
<comment type="similarity">
    <text evidence="10 12">Belongs to the fluoride channel Fluc/FEX (TC 1.A.43) family.</text>
</comment>
<dbReference type="Pfam" id="PF02537">
    <property type="entry name" value="CRCB"/>
    <property type="match status" value="1"/>
</dbReference>
<accession>A0A239AUR3</accession>
<keyword evidence="4 12" id="KW-0812">Transmembrane</keyword>
<proteinExistence type="inferred from homology"/>
<keyword evidence="12" id="KW-0479">Metal-binding</keyword>
<feature type="transmembrane region" description="Helical" evidence="12">
    <location>
        <begin position="34"/>
        <end position="57"/>
    </location>
</feature>
<reference evidence="14" key="1">
    <citation type="submission" date="2017-06" db="EMBL/GenBank/DDBJ databases">
        <authorList>
            <person name="Varghese N."/>
            <person name="Submissions S."/>
        </authorList>
    </citation>
    <scope>NUCLEOTIDE SEQUENCE [LARGE SCALE GENOMIC DNA]</scope>
    <source>
        <strain evidence="14">Ca-68</strain>
    </source>
</reference>
<feature type="binding site" evidence="12">
    <location>
        <position position="79"/>
    </location>
    <ligand>
        <name>Na(+)</name>
        <dbReference type="ChEBI" id="CHEBI:29101"/>
        <note>structural</note>
    </ligand>
</feature>
<feature type="transmembrane region" description="Helical" evidence="12">
    <location>
        <begin position="97"/>
        <end position="122"/>
    </location>
</feature>
<dbReference type="GO" id="GO:0005886">
    <property type="term" value="C:plasma membrane"/>
    <property type="evidence" value="ECO:0007669"/>
    <property type="project" value="UniProtKB-SubCell"/>
</dbReference>
<dbReference type="HAMAP" id="MF_00454">
    <property type="entry name" value="FluC"/>
    <property type="match status" value="1"/>
</dbReference>
<gene>
    <name evidence="12" type="primary">fluC</name>
    <name evidence="12" type="synonym">crcB</name>
    <name evidence="13" type="ORF">SAMN05192560_2123</name>
</gene>
<keyword evidence="6 12" id="KW-0915">Sodium</keyword>
<keyword evidence="9 12" id="KW-0407">Ion channel</keyword>
<evidence type="ECO:0000256" key="11">
    <source>
        <dbReference type="ARBA" id="ARBA00035585"/>
    </source>
</evidence>
<sequence>MNQVMLVALGGAIGSVARFKLSGLVLRYSLDWRFPFPTFTVNVLGCLIIGILAGFALKEGFISADMRVLLFTGLMGGFTTFSAFGLETMILLREGRIGIAAAYIVASVVVGLAMMWLGFALVKAAVQA</sequence>
<evidence type="ECO:0000256" key="8">
    <source>
        <dbReference type="ARBA" id="ARBA00023136"/>
    </source>
</evidence>
<evidence type="ECO:0000256" key="5">
    <source>
        <dbReference type="ARBA" id="ARBA00022989"/>
    </source>
</evidence>
<evidence type="ECO:0000256" key="6">
    <source>
        <dbReference type="ARBA" id="ARBA00023053"/>
    </source>
</evidence>
<dbReference type="NCBIfam" id="TIGR00494">
    <property type="entry name" value="crcB"/>
    <property type="match status" value="1"/>
</dbReference>
<dbReference type="GO" id="GO:0046872">
    <property type="term" value="F:metal ion binding"/>
    <property type="evidence" value="ECO:0007669"/>
    <property type="project" value="UniProtKB-KW"/>
</dbReference>
<dbReference type="AlphaFoldDB" id="A0A239AUR3"/>
<dbReference type="GO" id="GO:0062054">
    <property type="term" value="F:fluoride channel activity"/>
    <property type="evidence" value="ECO:0007669"/>
    <property type="project" value="UniProtKB-UniRule"/>
</dbReference>
<name>A0A239AUR3_9PROT</name>
<dbReference type="PANTHER" id="PTHR28259:SF1">
    <property type="entry name" value="FLUORIDE EXPORT PROTEIN 1-RELATED"/>
    <property type="match status" value="1"/>
</dbReference>
<comment type="activity regulation">
    <text evidence="12">Na(+) is not transported, but it plays an essential structural role and its presence is essential for fluoride channel function.</text>
</comment>
<dbReference type="PANTHER" id="PTHR28259">
    <property type="entry name" value="FLUORIDE EXPORT PROTEIN 1-RELATED"/>
    <property type="match status" value="1"/>
</dbReference>
<evidence type="ECO:0000256" key="2">
    <source>
        <dbReference type="ARBA" id="ARBA00022475"/>
    </source>
</evidence>
<comment type="function">
    <text evidence="12">Fluoride-specific ion channel. Important for reducing fluoride concentration in the cell, thus reducing its toxicity.</text>
</comment>
<dbReference type="Proteomes" id="UP000198305">
    <property type="component" value="Unassembled WGS sequence"/>
</dbReference>
<organism evidence="13 14">
    <name type="scientific">Methylobacillus rhizosphaerae</name>
    <dbReference type="NCBI Taxonomy" id="551994"/>
    <lineage>
        <taxon>Bacteria</taxon>
        <taxon>Pseudomonadati</taxon>
        <taxon>Pseudomonadota</taxon>
        <taxon>Betaproteobacteria</taxon>
        <taxon>Nitrosomonadales</taxon>
        <taxon>Methylophilaceae</taxon>
        <taxon>Methylobacillus</taxon>
    </lineage>
</organism>
<evidence type="ECO:0000256" key="4">
    <source>
        <dbReference type="ARBA" id="ARBA00022692"/>
    </source>
</evidence>
<keyword evidence="7 12" id="KW-0406">Ion transport</keyword>
<comment type="subcellular location">
    <subcellularLocation>
        <location evidence="1 12">Cell membrane</location>
        <topology evidence="1 12">Multi-pass membrane protein</topology>
    </subcellularLocation>
</comment>
<evidence type="ECO:0000313" key="14">
    <source>
        <dbReference type="Proteomes" id="UP000198305"/>
    </source>
</evidence>
<keyword evidence="8 12" id="KW-0472">Membrane</keyword>
<keyword evidence="3" id="KW-0997">Cell inner membrane</keyword>